<comment type="caution">
    <text evidence="10">The sequence shown here is derived from an EMBL/GenBank/DDBJ whole genome shotgun (WGS) entry which is preliminary data.</text>
</comment>
<feature type="transmembrane region" description="Helical" evidence="8">
    <location>
        <begin position="118"/>
        <end position="140"/>
    </location>
</feature>
<feature type="domain" description="NADH:quinone oxidoreductase/Mrp antiporter transmembrane" evidence="9">
    <location>
        <begin position="80"/>
        <end position="343"/>
    </location>
</feature>
<dbReference type="EMBL" id="QOHL01000001">
    <property type="protein sequence ID" value="RZB13143.1"/>
    <property type="molecule type" value="Genomic_DNA"/>
</dbReference>
<feature type="transmembrane region" description="Helical" evidence="8">
    <location>
        <begin position="303"/>
        <end position="325"/>
    </location>
</feature>
<sequence>MTKYFTTRCSNIALIISFVFVVLELYLYDAGIGKYNYSLVLFYVFSFVIAQIFLYIWNIKKHETILYLLYYLSSIATISSKSLLSLVISFEFMSLSALMIIAAGSIGSNKKAVIHYSCVHFLAGVLLLIGSFGGVLSVVHHSYDDYCRLCFLIGLLINCACFPLSSWVTDSYSLALNNNIIVLSVFTTKVSAFVLLFFFQGEKILLFLGIATSIYGIVFSVLENNIKRLLCYNLVGQMGLVITAIGFSYSGDVDVHGVIILQIVLSIVYQTLLFMVAMSVINSTQKFNINEIGGLFKKMPMEAICSAVAIFTMGALPGTGGFASKLLITHNIDNVDPTNVLVSKLFLGCSILLFISVGMKFFWYVFVSKSKENTVIQKVCIASKLSMLILTLVCIFFGIFGSYYVFHDLDSDILGSVILQCELIFGSILFFIVFRSAFNGRVNFNMDIDWVYRVLFMRIIHIIGDFLLCIFSILVTMFSYVLSNRMLLCSKSSKEILDIAGVNPLGFMIVLSMLFVIVMVVVYLCLNL</sequence>
<name>A0A4Q6I7C9_9RICK</name>
<protein>
    <submittedName>
        <fullName evidence="10">Cation:proton antiporter</fullName>
    </submittedName>
</protein>
<dbReference type="STRING" id="1242993.ehr_00634"/>
<feature type="transmembrane region" description="Helical" evidence="8">
    <location>
        <begin position="40"/>
        <end position="57"/>
    </location>
</feature>
<keyword evidence="3" id="KW-1003">Cell membrane</keyword>
<keyword evidence="4 7" id="KW-0812">Transmembrane</keyword>
<feature type="transmembrane region" description="Helical" evidence="8">
    <location>
        <begin position="64"/>
        <end position="80"/>
    </location>
</feature>
<dbReference type="InterPro" id="IPR001750">
    <property type="entry name" value="ND/Mrp_TM"/>
</dbReference>
<feature type="transmembrane region" description="Helical" evidence="8">
    <location>
        <begin position="204"/>
        <end position="222"/>
    </location>
</feature>
<dbReference type="PANTHER" id="PTHR42703">
    <property type="entry name" value="NADH DEHYDROGENASE"/>
    <property type="match status" value="1"/>
</dbReference>
<dbReference type="RefSeq" id="WP_052453681.1">
    <property type="nucleotide sequence ID" value="NZ_QOHL01000001.1"/>
</dbReference>
<organism evidence="10 11">
    <name type="scientific">Ehrlichia minasensis</name>
    <dbReference type="NCBI Taxonomy" id="1242993"/>
    <lineage>
        <taxon>Bacteria</taxon>
        <taxon>Pseudomonadati</taxon>
        <taxon>Pseudomonadota</taxon>
        <taxon>Alphaproteobacteria</taxon>
        <taxon>Rickettsiales</taxon>
        <taxon>Anaplasmataceae</taxon>
        <taxon>Ehrlichia</taxon>
    </lineage>
</organism>
<reference evidence="10 11" key="1">
    <citation type="submission" date="2018-06" db="EMBL/GenBank/DDBJ databases">
        <title>Complete Genome Sequence of Ehrlichia minasensis Isolated From Cattle.</title>
        <authorList>
            <person name="Aguiar D.M."/>
            <person name="Araujo J.P.A.Jr."/>
            <person name="Nakazato L."/>
            <person name="Bard E."/>
            <person name="Cabezas-Cruz A."/>
        </authorList>
    </citation>
    <scope>NUCLEOTIDE SEQUENCE [LARGE SCALE GENOMIC DNA]</scope>
    <source>
        <strain evidence="10 11">B11</strain>
    </source>
</reference>
<evidence type="ECO:0000313" key="10">
    <source>
        <dbReference type="EMBL" id="RZB13143.1"/>
    </source>
</evidence>
<evidence type="ECO:0000256" key="4">
    <source>
        <dbReference type="ARBA" id="ARBA00022692"/>
    </source>
</evidence>
<dbReference type="AlphaFoldDB" id="A0A4Q6I7C9"/>
<comment type="subcellular location">
    <subcellularLocation>
        <location evidence="1">Cell membrane</location>
        <topology evidence="1">Multi-pass membrane protein</topology>
    </subcellularLocation>
    <subcellularLocation>
        <location evidence="7">Membrane</location>
        <topology evidence="7">Multi-pass membrane protein</topology>
    </subcellularLocation>
</comment>
<dbReference type="InterPro" id="IPR050586">
    <property type="entry name" value="CPA3_Na-H_Antiporter_D"/>
</dbReference>
<evidence type="ECO:0000256" key="1">
    <source>
        <dbReference type="ARBA" id="ARBA00004651"/>
    </source>
</evidence>
<feature type="transmembrane region" description="Helical" evidence="8">
    <location>
        <begin position="345"/>
        <end position="366"/>
    </location>
</feature>
<dbReference type="OrthoDB" id="9811798at2"/>
<proteinExistence type="inferred from homology"/>
<evidence type="ECO:0000256" key="8">
    <source>
        <dbReference type="SAM" id="Phobius"/>
    </source>
</evidence>
<feature type="transmembrane region" description="Helical" evidence="8">
    <location>
        <begin position="387"/>
        <end position="407"/>
    </location>
</feature>
<dbReference type="Proteomes" id="UP000293377">
    <property type="component" value="Unassembled WGS sequence"/>
</dbReference>
<evidence type="ECO:0000256" key="3">
    <source>
        <dbReference type="ARBA" id="ARBA00022475"/>
    </source>
</evidence>
<feature type="transmembrane region" description="Helical" evidence="8">
    <location>
        <begin position="146"/>
        <end position="168"/>
    </location>
</feature>
<gene>
    <name evidence="10" type="ORF">DRF75_00320</name>
</gene>
<accession>A0A4Q6I7C9</accession>
<feature type="transmembrane region" description="Helical" evidence="8">
    <location>
        <begin position="86"/>
        <end position="106"/>
    </location>
</feature>
<dbReference type="NCBIfam" id="NF009307">
    <property type="entry name" value="PRK12664.1"/>
    <property type="match status" value="1"/>
</dbReference>
<dbReference type="GO" id="GO:0005886">
    <property type="term" value="C:plasma membrane"/>
    <property type="evidence" value="ECO:0007669"/>
    <property type="project" value="UniProtKB-SubCell"/>
</dbReference>
<evidence type="ECO:0000256" key="6">
    <source>
        <dbReference type="ARBA" id="ARBA00023136"/>
    </source>
</evidence>
<feature type="transmembrane region" description="Helical" evidence="8">
    <location>
        <begin position="413"/>
        <end position="434"/>
    </location>
</feature>
<keyword evidence="6 8" id="KW-0472">Membrane</keyword>
<keyword evidence="11" id="KW-1185">Reference proteome</keyword>
<feature type="transmembrane region" description="Helical" evidence="8">
    <location>
        <begin position="255"/>
        <end position="282"/>
    </location>
</feature>
<dbReference type="PANTHER" id="PTHR42703:SF1">
    <property type="entry name" value="NA(+)_H(+) ANTIPORTER SUBUNIT D1"/>
    <property type="match status" value="1"/>
</dbReference>
<feature type="transmembrane region" description="Helical" evidence="8">
    <location>
        <begin position="12"/>
        <end position="28"/>
    </location>
</feature>
<evidence type="ECO:0000256" key="5">
    <source>
        <dbReference type="ARBA" id="ARBA00022989"/>
    </source>
</evidence>
<feature type="transmembrane region" description="Helical" evidence="8">
    <location>
        <begin position="502"/>
        <end position="526"/>
    </location>
</feature>
<evidence type="ECO:0000259" key="9">
    <source>
        <dbReference type="Pfam" id="PF00361"/>
    </source>
</evidence>
<feature type="transmembrane region" description="Helical" evidence="8">
    <location>
        <begin position="229"/>
        <end position="249"/>
    </location>
</feature>
<evidence type="ECO:0000313" key="11">
    <source>
        <dbReference type="Proteomes" id="UP000293377"/>
    </source>
</evidence>
<dbReference type="Pfam" id="PF00361">
    <property type="entry name" value="Proton_antipo_M"/>
    <property type="match status" value="1"/>
</dbReference>
<comment type="similarity">
    <text evidence="2">Belongs to the CPA3 antiporters (TC 2.A.63) subunit D family.</text>
</comment>
<evidence type="ECO:0000256" key="2">
    <source>
        <dbReference type="ARBA" id="ARBA00005346"/>
    </source>
</evidence>
<feature type="transmembrane region" description="Helical" evidence="8">
    <location>
        <begin position="180"/>
        <end position="198"/>
    </location>
</feature>
<keyword evidence="5 8" id="KW-1133">Transmembrane helix</keyword>
<evidence type="ECO:0000256" key="7">
    <source>
        <dbReference type="RuleBase" id="RU000320"/>
    </source>
</evidence>
<feature type="transmembrane region" description="Helical" evidence="8">
    <location>
        <begin position="455"/>
        <end position="482"/>
    </location>
</feature>